<name>A0AAW8U974_9ENTE</name>
<dbReference type="PANTHER" id="PTHR43744:SF12">
    <property type="entry name" value="ABC TRANSPORTER PERMEASE PROTEIN MG189-RELATED"/>
    <property type="match status" value="1"/>
</dbReference>
<comment type="subcellular location">
    <subcellularLocation>
        <location evidence="1 7">Cell membrane</location>
        <topology evidence="1 7">Multi-pass membrane protein</topology>
    </subcellularLocation>
</comment>
<comment type="similarity">
    <text evidence="7">Belongs to the binding-protein-dependent transport system permease family.</text>
</comment>
<gene>
    <name evidence="9" type="ORF">P7H70_05635</name>
</gene>
<comment type="caution">
    <text evidence="9">The sequence shown here is derived from an EMBL/GenBank/DDBJ whole genome shotgun (WGS) entry which is preliminary data.</text>
</comment>
<feature type="domain" description="ABC transmembrane type-1" evidence="8">
    <location>
        <begin position="70"/>
        <end position="260"/>
    </location>
</feature>
<evidence type="ECO:0000256" key="5">
    <source>
        <dbReference type="ARBA" id="ARBA00022989"/>
    </source>
</evidence>
<feature type="transmembrane region" description="Helical" evidence="7">
    <location>
        <begin position="12"/>
        <end position="32"/>
    </location>
</feature>
<evidence type="ECO:0000256" key="2">
    <source>
        <dbReference type="ARBA" id="ARBA00022448"/>
    </source>
</evidence>
<feature type="transmembrane region" description="Helical" evidence="7">
    <location>
        <begin position="69"/>
        <end position="96"/>
    </location>
</feature>
<dbReference type="Proteomes" id="UP001268577">
    <property type="component" value="Unassembled WGS sequence"/>
</dbReference>
<dbReference type="Gene3D" id="1.10.3720.10">
    <property type="entry name" value="MetI-like"/>
    <property type="match status" value="1"/>
</dbReference>
<accession>A0AAW8U974</accession>
<evidence type="ECO:0000256" key="4">
    <source>
        <dbReference type="ARBA" id="ARBA00022692"/>
    </source>
</evidence>
<dbReference type="InterPro" id="IPR035906">
    <property type="entry name" value="MetI-like_sf"/>
</dbReference>
<dbReference type="CDD" id="cd06261">
    <property type="entry name" value="TM_PBP2"/>
    <property type="match status" value="1"/>
</dbReference>
<proteinExistence type="inferred from homology"/>
<keyword evidence="2 7" id="KW-0813">Transport</keyword>
<evidence type="ECO:0000256" key="1">
    <source>
        <dbReference type="ARBA" id="ARBA00004651"/>
    </source>
</evidence>
<dbReference type="PANTHER" id="PTHR43744">
    <property type="entry name" value="ABC TRANSPORTER PERMEASE PROTEIN MG189-RELATED-RELATED"/>
    <property type="match status" value="1"/>
</dbReference>
<keyword evidence="6 7" id="KW-0472">Membrane</keyword>
<evidence type="ECO:0000259" key="8">
    <source>
        <dbReference type="PROSITE" id="PS50928"/>
    </source>
</evidence>
<dbReference type="InterPro" id="IPR000515">
    <property type="entry name" value="MetI-like"/>
</dbReference>
<keyword evidence="3" id="KW-1003">Cell membrane</keyword>
<dbReference type="PROSITE" id="PS50928">
    <property type="entry name" value="ABC_TM1"/>
    <property type="match status" value="1"/>
</dbReference>
<dbReference type="AlphaFoldDB" id="A0AAW8U974"/>
<evidence type="ECO:0000313" key="10">
    <source>
        <dbReference type="Proteomes" id="UP001268577"/>
    </source>
</evidence>
<evidence type="ECO:0000256" key="6">
    <source>
        <dbReference type="ARBA" id="ARBA00023136"/>
    </source>
</evidence>
<protein>
    <submittedName>
        <fullName evidence="9">Carbohydrate ABC transporter permease</fullName>
    </submittedName>
</protein>
<organism evidence="9 10">
    <name type="scientific">Vagococcus carniphilus</name>
    <dbReference type="NCBI Taxonomy" id="218144"/>
    <lineage>
        <taxon>Bacteria</taxon>
        <taxon>Bacillati</taxon>
        <taxon>Bacillota</taxon>
        <taxon>Bacilli</taxon>
        <taxon>Lactobacillales</taxon>
        <taxon>Enterococcaceae</taxon>
        <taxon>Vagococcus</taxon>
    </lineage>
</organism>
<feature type="transmembrane region" description="Helical" evidence="7">
    <location>
        <begin position="108"/>
        <end position="129"/>
    </location>
</feature>
<feature type="transmembrane region" description="Helical" evidence="7">
    <location>
        <begin position="135"/>
        <end position="156"/>
    </location>
</feature>
<keyword evidence="5 7" id="KW-1133">Transmembrane helix</keyword>
<dbReference type="GO" id="GO:0005886">
    <property type="term" value="C:plasma membrane"/>
    <property type="evidence" value="ECO:0007669"/>
    <property type="project" value="UniProtKB-SubCell"/>
</dbReference>
<sequence length="275" mass="30679">MDKNKGPLEKVINVIMCIASLSIIFVLGYLFYNSFRTKSDVMTNTLGKPTGFTAENYIRVFVNESFARYFMNSIIILFFAVVLLVFLSSFVAYGLGRYKFRGNKFLRIFFLIGMMFPVQLGIVPIFLMIKGVGLIDSYVSVILILGTAISMPVLMLTEFFSKLPNEIYEAATLDGAGELTIFFRIMFPMAQPVIFSVCLISSVSIWNQFFIPLVFLQSDAKKTVPQLVVKFTGNLFNNMDSALAASVLSTIPILLLFVFFSKKVLSGFMGGAVKG</sequence>
<evidence type="ECO:0000256" key="7">
    <source>
        <dbReference type="RuleBase" id="RU363032"/>
    </source>
</evidence>
<feature type="transmembrane region" description="Helical" evidence="7">
    <location>
        <begin position="241"/>
        <end position="260"/>
    </location>
</feature>
<dbReference type="SUPFAM" id="SSF161098">
    <property type="entry name" value="MetI-like"/>
    <property type="match status" value="1"/>
</dbReference>
<dbReference type="EMBL" id="JARQBZ010000008">
    <property type="protein sequence ID" value="MDT2833530.1"/>
    <property type="molecule type" value="Genomic_DNA"/>
</dbReference>
<reference evidence="9" key="1">
    <citation type="submission" date="2023-03" db="EMBL/GenBank/DDBJ databases">
        <authorList>
            <person name="Shen W."/>
            <person name="Cai J."/>
        </authorList>
    </citation>
    <scope>NUCLEOTIDE SEQUENCE</scope>
    <source>
        <strain evidence="9">P96-3</strain>
    </source>
</reference>
<feature type="transmembrane region" description="Helical" evidence="7">
    <location>
        <begin position="193"/>
        <end position="215"/>
    </location>
</feature>
<evidence type="ECO:0000256" key="3">
    <source>
        <dbReference type="ARBA" id="ARBA00022475"/>
    </source>
</evidence>
<dbReference type="GO" id="GO:0055085">
    <property type="term" value="P:transmembrane transport"/>
    <property type="evidence" value="ECO:0007669"/>
    <property type="project" value="InterPro"/>
</dbReference>
<dbReference type="RefSeq" id="WP_311985095.1">
    <property type="nucleotide sequence ID" value="NZ_JARQBZ010000008.1"/>
</dbReference>
<dbReference type="Pfam" id="PF00528">
    <property type="entry name" value="BPD_transp_1"/>
    <property type="match status" value="1"/>
</dbReference>
<evidence type="ECO:0000313" key="9">
    <source>
        <dbReference type="EMBL" id="MDT2833530.1"/>
    </source>
</evidence>
<keyword evidence="4 7" id="KW-0812">Transmembrane</keyword>